<feature type="non-terminal residue" evidence="1">
    <location>
        <position position="1"/>
    </location>
</feature>
<proteinExistence type="predicted"/>
<reference evidence="1" key="2">
    <citation type="journal article" date="2022" name="New Phytol.">
        <title>Evolutionary transition to the ectomycorrhizal habit in the genomes of a hyperdiverse lineage of mushroom-forming fungi.</title>
        <authorList>
            <person name="Looney B."/>
            <person name="Miyauchi S."/>
            <person name="Morin E."/>
            <person name="Drula E."/>
            <person name="Courty P.E."/>
            <person name="Kohler A."/>
            <person name="Kuo A."/>
            <person name="LaButti K."/>
            <person name="Pangilinan J."/>
            <person name="Lipzen A."/>
            <person name="Riley R."/>
            <person name="Andreopoulos W."/>
            <person name="He G."/>
            <person name="Johnson J."/>
            <person name="Nolan M."/>
            <person name="Tritt A."/>
            <person name="Barry K.W."/>
            <person name="Grigoriev I.V."/>
            <person name="Nagy L.G."/>
            <person name="Hibbett D."/>
            <person name="Henrissat B."/>
            <person name="Matheny P.B."/>
            <person name="Labbe J."/>
            <person name="Martin F.M."/>
        </authorList>
    </citation>
    <scope>NUCLEOTIDE SEQUENCE</scope>
    <source>
        <strain evidence="1">HHB10654</strain>
    </source>
</reference>
<evidence type="ECO:0000313" key="1">
    <source>
        <dbReference type="EMBL" id="KAI0054233.1"/>
    </source>
</evidence>
<sequence>GDQTGNLPLGVSAVTPPGSCPAKTDGPVPDGAQINTLETSPGNVAARAVDTTKTPPEVEQLLRRFKFVDKVSPQVEQLFQPSATLEDKTSLEIAQLFQRSPHSPHHAHQHGSNAAAGSIDGLFIGNTGFQFIDKTSPEVEQLKRRSSFQFVDKTPPELEHIHLGVGAPSPFTPEIEGDTDPLVPDLNGTHDLTTRYIGKYEPAGAPRSFGTAFASPSPHGPHHAHGASSVNQAIPLAASPIVAATSPQPTLAQAPGFPPGTNSQFIEAQDLGPQYSSDVRIGRFDQEPYRGFEVIPKPAQENAMSSGVVQASGMLVNLTQPDA</sequence>
<gene>
    <name evidence="1" type="ORF">BV25DRAFT_1843812</name>
</gene>
<protein>
    <submittedName>
        <fullName evidence="1">Uncharacterized protein</fullName>
    </submittedName>
</protein>
<evidence type="ECO:0000313" key="2">
    <source>
        <dbReference type="Proteomes" id="UP000814140"/>
    </source>
</evidence>
<comment type="caution">
    <text evidence="1">The sequence shown here is derived from an EMBL/GenBank/DDBJ whole genome shotgun (WGS) entry which is preliminary data.</text>
</comment>
<accession>A0ACB8SEC4</accession>
<feature type="non-terminal residue" evidence="1">
    <location>
        <position position="323"/>
    </location>
</feature>
<organism evidence="1 2">
    <name type="scientific">Artomyces pyxidatus</name>
    <dbReference type="NCBI Taxonomy" id="48021"/>
    <lineage>
        <taxon>Eukaryota</taxon>
        <taxon>Fungi</taxon>
        <taxon>Dikarya</taxon>
        <taxon>Basidiomycota</taxon>
        <taxon>Agaricomycotina</taxon>
        <taxon>Agaricomycetes</taxon>
        <taxon>Russulales</taxon>
        <taxon>Auriscalpiaceae</taxon>
        <taxon>Artomyces</taxon>
    </lineage>
</organism>
<name>A0ACB8SEC4_9AGAM</name>
<keyword evidence="2" id="KW-1185">Reference proteome</keyword>
<reference evidence="1" key="1">
    <citation type="submission" date="2021-03" db="EMBL/GenBank/DDBJ databases">
        <authorList>
            <consortium name="DOE Joint Genome Institute"/>
            <person name="Ahrendt S."/>
            <person name="Looney B.P."/>
            <person name="Miyauchi S."/>
            <person name="Morin E."/>
            <person name="Drula E."/>
            <person name="Courty P.E."/>
            <person name="Chicoki N."/>
            <person name="Fauchery L."/>
            <person name="Kohler A."/>
            <person name="Kuo A."/>
            <person name="Labutti K."/>
            <person name="Pangilinan J."/>
            <person name="Lipzen A."/>
            <person name="Riley R."/>
            <person name="Andreopoulos W."/>
            <person name="He G."/>
            <person name="Johnson J."/>
            <person name="Barry K.W."/>
            <person name="Grigoriev I.V."/>
            <person name="Nagy L."/>
            <person name="Hibbett D."/>
            <person name="Henrissat B."/>
            <person name="Matheny P.B."/>
            <person name="Labbe J."/>
            <person name="Martin F."/>
        </authorList>
    </citation>
    <scope>NUCLEOTIDE SEQUENCE</scope>
    <source>
        <strain evidence="1">HHB10654</strain>
    </source>
</reference>
<dbReference type="Proteomes" id="UP000814140">
    <property type="component" value="Unassembled WGS sequence"/>
</dbReference>
<dbReference type="EMBL" id="MU277607">
    <property type="protein sequence ID" value="KAI0054233.1"/>
    <property type="molecule type" value="Genomic_DNA"/>
</dbReference>